<evidence type="ECO:0000256" key="1">
    <source>
        <dbReference type="SAM" id="MobiDB-lite"/>
    </source>
</evidence>
<evidence type="ECO:0000313" key="4">
    <source>
        <dbReference type="Proteomes" id="UP001209570"/>
    </source>
</evidence>
<evidence type="ECO:0008006" key="5">
    <source>
        <dbReference type="Google" id="ProtNLM"/>
    </source>
</evidence>
<sequence length="415" mass="46122">MCLAHLSPPRVLRVLSTPLLLLLSVVSATAFLETMAPSTTNDSVTIHVLERYHPSFATQYQLHEYKPALSQGFHIVLSFQASSTGRECFRVNTAASDSHVWVPDDSWRVASLRHQAAIETFCVELIEPSSNHSTPSPGTMTYVEILSGPMKTPSSSAIGVENEAAGRSAFRTTHSVRFVFRPLSYRVWQQLPILTLVKSMWVTAGTEDELPAGCPDREGKPIKNAIRPRGNVKDDRTGGPKLGLCVMSDTLSTRSFLANDSTELYMTDMEAVPLDRRLDDDANAMRVPLQLNTTHNFFICYQLARLTVAPGQRLLGSEAFIQELVINETTSAREERIQILPPHPVADLLAFAVPERLAHTPEIAPSLATHLELDVLVAWFCEQGSKPVEIQVFRDDSKHHVRVAERLRTYCSEVP</sequence>
<dbReference type="EMBL" id="JAKCXM010000227">
    <property type="protein sequence ID" value="KAJ0398117.1"/>
    <property type="molecule type" value="Genomic_DNA"/>
</dbReference>
<keyword evidence="2" id="KW-0732">Signal</keyword>
<organism evidence="3 4">
    <name type="scientific">Pythium insidiosum</name>
    <name type="common">Pythiosis disease agent</name>
    <dbReference type="NCBI Taxonomy" id="114742"/>
    <lineage>
        <taxon>Eukaryota</taxon>
        <taxon>Sar</taxon>
        <taxon>Stramenopiles</taxon>
        <taxon>Oomycota</taxon>
        <taxon>Peronosporomycetes</taxon>
        <taxon>Pythiales</taxon>
        <taxon>Pythiaceae</taxon>
        <taxon>Pythium</taxon>
    </lineage>
</organism>
<feature type="chain" id="PRO_5041940854" description="Transmembrane protein" evidence="2">
    <location>
        <begin position="31"/>
        <end position="415"/>
    </location>
</feature>
<proteinExistence type="predicted"/>
<accession>A0AAD5M0M9</accession>
<comment type="caution">
    <text evidence="3">The sequence shown here is derived from an EMBL/GenBank/DDBJ whole genome shotgun (WGS) entry which is preliminary data.</text>
</comment>
<protein>
    <recommendedName>
        <fullName evidence="5">Transmembrane protein</fullName>
    </recommendedName>
</protein>
<reference evidence="3" key="1">
    <citation type="submission" date="2021-12" db="EMBL/GenBank/DDBJ databases">
        <title>Prjna785345.</title>
        <authorList>
            <person name="Rujirawat T."/>
            <person name="Krajaejun T."/>
        </authorList>
    </citation>
    <scope>NUCLEOTIDE SEQUENCE</scope>
    <source>
        <strain evidence="3">Pi057C3</strain>
    </source>
</reference>
<feature type="region of interest" description="Disordered" evidence="1">
    <location>
        <begin position="212"/>
        <end position="234"/>
    </location>
</feature>
<dbReference type="Proteomes" id="UP001209570">
    <property type="component" value="Unassembled WGS sequence"/>
</dbReference>
<keyword evidence="4" id="KW-1185">Reference proteome</keyword>
<evidence type="ECO:0000313" key="3">
    <source>
        <dbReference type="EMBL" id="KAJ0398117.1"/>
    </source>
</evidence>
<feature type="signal peptide" evidence="2">
    <location>
        <begin position="1"/>
        <end position="30"/>
    </location>
</feature>
<dbReference type="AlphaFoldDB" id="A0AAD5M0M9"/>
<evidence type="ECO:0000256" key="2">
    <source>
        <dbReference type="SAM" id="SignalP"/>
    </source>
</evidence>
<name>A0AAD5M0M9_PYTIN</name>
<gene>
    <name evidence="3" type="ORF">P43SY_004694</name>
</gene>